<dbReference type="InterPro" id="IPR003591">
    <property type="entry name" value="Leu-rich_rpt_typical-subtyp"/>
</dbReference>
<dbReference type="SMART" id="SM00369">
    <property type="entry name" value="LRR_TYP"/>
    <property type="match status" value="6"/>
</dbReference>
<dbReference type="PIRSF" id="PIRSF037595">
    <property type="entry name" value="Toll-like_receptor"/>
    <property type="match status" value="1"/>
</dbReference>
<evidence type="ECO:0000256" key="14">
    <source>
        <dbReference type="ARBA" id="ARBA00023198"/>
    </source>
</evidence>
<dbReference type="Gene3D" id="3.40.50.10140">
    <property type="entry name" value="Toll/interleukin-1 receptor homology (TIR) domain"/>
    <property type="match status" value="1"/>
</dbReference>
<accession>A0A8C5LKK4</accession>
<dbReference type="GO" id="GO:0071221">
    <property type="term" value="P:cellular response to bacterial lipopeptide"/>
    <property type="evidence" value="ECO:0007669"/>
    <property type="project" value="TreeGrafter"/>
</dbReference>
<keyword evidence="6 19" id="KW-0732">Signal</keyword>
<keyword evidence="7" id="KW-0677">Repeat</keyword>
<reference evidence="21" key="2">
    <citation type="submission" date="2025-09" db="UniProtKB">
        <authorList>
            <consortium name="Ensembl"/>
        </authorList>
    </citation>
    <scope>IDENTIFICATION</scope>
</reference>
<feature type="signal peptide" evidence="19">
    <location>
        <begin position="1"/>
        <end position="18"/>
    </location>
</feature>
<keyword evidence="8 15" id="KW-0391">Immunity</keyword>
<dbReference type="GO" id="GO:0006954">
    <property type="term" value="P:inflammatory response"/>
    <property type="evidence" value="ECO:0007669"/>
    <property type="project" value="UniProtKB-UniRule"/>
</dbReference>
<dbReference type="Pfam" id="PF13855">
    <property type="entry name" value="LRR_8"/>
    <property type="match status" value="1"/>
</dbReference>
<dbReference type="InterPro" id="IPR017241">
    <property type="entry name" value="Toll-like_receptor"/>
</dbReference>
<dbReference type="SUPFAM" id="SSF52200">
    <property type="entry name" value="Toll/Interleukin receptor TIR domain"/>
    <property type="match status" value="1"/>
</dbReference>
<dbReference type="GO" id="GO:0045087">
    <property type="term" value="P:innate immune response"/>
    <property type="evidence" value="ECO:0007669"/>
    <property type="project" value="UniProtKB-UniRule"/>
</dbReference>
<keyword evidence="4" id="KW-0433">Leucine-rich repeat</keyword>
<dbReference type="SMART" id="SM00255">
    <property type="entry name" value="TIR"/>
    <property type="match status" value="1"/>
</dbReference>
<feature type="transmembrane region" description="Helical" evidence="18">
    <location>
        <begin position="572"/>
        <end position="597"/>
    </location>
</feature>
<evidence type="ECO:0000256" key="6">
    <source>
        <dbReference type="ARBA" id="ARBA00022729"/>
    </source>
</evidence>
<reference evidence="21" key="1">
    <citation type="submission" date="2025-08" db="UniProtKB">
        <authorList>
            <consortium name="Ensembl"/>
        </authorList>
    </citation>
    <scope>IDENTIFICATION</scope>
</reference>
<evidence type="ECO:0000256" key="4">
    <source>
        <dbReference type="ARBA" id="ARBA00022614"/>
    </source>
</evidence>
<dbReference type="Pfam" id="PF01582">
    <property type="entry name" value="TIR"/>
    <property type="match status" value="1"/>
</dbReference>
<dbReference type="PANTHER" id="PTHR24365:SF422">
    <property type="entry name" value="TOLL-LIKE RECEPTOR 6"/>
    <property type="match status" value="1"/>
</dbReference>
<evidence type="ECO:0000256" key="5">
    <source>
        <dbReference type="ARBA" id="ARBA00022692"/>
    </source>
</evidence>
<dbReference type="PROSITE" id="PS50104">
    <property type="entry name" value="TIR"/>
    <property type="match status" value="1"/>
</dbReference>
<evidence type="ECO:0000256" key="11">
    <source>
        <dbReference type="ARBA" id="ARBA00023136"/>
    </source>
</evidence>
<evidence type="ECO:0000256" key="2">
    <source>
        <dbReference type="ARBA" id="ARBA00009634"/>
    </source>
</evidence>
<sequence length="799" mass="91345">MMASVLFSLLALSSSVACTCWAASGPVVANYSSLGLNTVPHNLSSWTTILDLSYNSIHTLEVADFSYMSQLKVLNMSNNKLTHLDCNVFQFNEMLEHVDFTHNQLKNISGTFPKTLRHLDISFNDFKTAVICKGFGNLLQLEYLGISAAEIQKSDFEAITHVQLHYALIELQRLSYYDNGSIPLLNTKHLHIILPGQQSDPRWVLFDAVNTTKSLELSNITGWHVKDDLKKFMEDIAKHSTVSHLTLRRVNLIWPYLISAFQCIWHSSVEKLHIYDLYLSGIITKASFHYSNTSMKEIVIERASTEVFLFNQEDLYRFLAEMNTENITLNSANILFMVCPSKPSTFQNIVFEDNAITDDIFSDCKTLTQLRSLSLSKNKLENLERISSMTQNMPSLKHLDVSNNFLHYNREDCTWSQSIVSLNLESCELTNSVFLCLPKSLRTLNLKNNEIAHIPQGMTELEDLTQLNLASNRLADLPDCSFFKNLMVFSVQSNQISSPSLESLEHCRKVNEFDAGHNPFRCDCDIKHFTKIGKTSPGKFIGWPDTYVCEHPEDVKGILLKDVSIPVIYCNVYLLIAVIVLPTVFSAALVISLCRYFDGLWYLKMFCQWTRTKHRVSRTKNGYEEIQRDVAFHAFISYSEYDASWVKNTLLPNIEKNNSIRICQHERNFVAGKSIVENIINCIDNSYKSIFVLSPHFVQSEWCHYELYFAHHKLYTESTDNLVLILLEPIPQYIIPSKYYKLKALMSQRTYLEWPKETGKHGLFWANLRAAININLSNPEDQSSSSVPSVPDVSSSHSC</sequence>
<dbReference type="FunFam" id="3.40.50.10140:FF:000001">
    <property type="entry name" value="Toll-like receptor 2"/>
    <property type="match status" value="1"/>
</dbReference>
<dbReference type="Proteomes" id="UP000694569">
    <property type="component" value="Unplaced"/>
</dbReference>
<dbReference type="PANTHER" id="PTHR24365">
    <property type="entry name" value="TOLL-LIKE RECEPTOR"/>
    <property type="match status" value="1"/>
</dbReference>
<evidence type="ECO:0000256" key="17">
    <source>
        <dbReference type="SAM" id="MobiDB-lite"/>
    </source>
</evidence>
<dbReference type="Ensembl" id="ENSLLET00000001585.1">
    <property type="protein sequence ID" value="ENSLLEP00000001509.1"/>
    <property type="gene ID" value="ENSLLEG00000000990.1"/>
</dbReference>
<feature type="domain" description="TIR" evidence="20">
    <location>
        <begin position="630"/>
        <end position="772"/>
    </location>
</feature>
<evidence type="ECO:0000256" key="10">
    <source>
        <dbReference type="ARBA" id="ARBA00023027"/>
    </source>
</evidence>
<name>A0A8C5LKK4_9ANUR</name>
<dbReference type="InterPro" id="IPR035897">
    <property type="entry name" value="Toll_tir_struct_dom_sf"/>
</dbReference>
<evidence type="ECO:0000256" key="7">
    <source>
        <dbReference type="ARBA" id="ARBA00022737"/>
    </source>
</evidence>
<evidence type="ECO:0000256" key="13">
    <source>
        <dbReference type="ARBA" id="ARBA00023180"/>
    </source>
</evidence>
<keyword evidence="5 18" id="KW-0812">Transmembrane</keyword>
<evidence type="ECO:0000256" key="1">
    <source>
        <dbReference type="ARBA" id="ARBA00004479"/>
    </source>
</evidence>
<dbReference type="AlphaFoldDB" id="A0A8C5LKK4"/>
<evidence type="ECO:0000256" key="19">
    <source>
        <dbReference type="SAM" id="SignalP"/>
    </source>
</evidence>
<dbReference type="OrthoDB" id="1081807at2759"/>
<dbReference type="SMART" id="SM00365">
    <property type="entry name" value="LRR_SD22"/>
    <property type="match status" value="3"/>
</dbReference>
<dbReference type="InterPro" id="IPR000483">
    <property type="entry name" value="Cys-rich_flank_reg_C"/>
</dbReference>
<dbReference type="Pfam" id="PF13516">
    <property type="entry name" value="LRR_6"/>
    <property type="match status" value="1"/>
</dbReference>
<dbReference type="GO" id="GO:0002224">
    <property type="term" value="P:toll-like receptor signaling pathway"/>
    <property type="evidence" value="ECO:0007669"/>
    <property type="project" value="InterPro"/>
</dbReference>
<dbReference type="SMART" id="SM00082">
    <property type="entry name" value="LRRCT"/>
    <property type="match status" value="1"/>
</dbReference>
<comment type="similarity">
    <text evidence="2 15">Belongs to the Toll-like receptor family.</text>
</comment>
<evidence type="ECO:0000256" key="9">
    <source>
        <dbReference type="ARBA" id="ARBA00022989"/>
    </source>
</evidence>
<organism evidence="21 22">
    <name type="scientific">Leptobrachium leishanense</name>
    <name type="common">Leishan spiny toad</name>
    <dbReference type="NCBI Taxonomy" id="445787"/>
    <lineage>
        <taxon>Eukaryota</taxon>
        <taxon>Metazoa</taxon>
        <taxon>Chordata</taxon>
        <taxon>Craniata</taxon>
        <taxon>Vertebrata</taxon>
        <taxon>Euteleostomi</taxon>
        <taxon>Amphibia</taxon>
        <taxon>Batrachia</taxon>
        <taxon>Anura</taxon>
        <taxon>Pelobatoidea</taxon>
        <taxon>Megophryidae</taxon>
        <taxon>Leptobrachium</taxon>
    </lineage>
</organism>
<evidence type="ECO:0000259" key="20">
    <source>
        <dbReference type="PROSITE" id="PS50104"/>
    </source>
</evidence>
<feature type="chain" id="PRO_5034229935" description="TIR domain-containing protein" evidence="19">
    <location>
        <begin position="19"/>
        <end position="799"/>
    </location>
</feature>
<dbReference type="SUPFAM" id="SSF52058">
    <property type="entry name" value="L domain-like"/>
    <property type="match status" value="1"/>
</dbReference>
<feature type="compositionally biased region" description="Low complexity" evidence="17">
    <location>
        <begin position="783"/>
        <end position="799"/>
    </location>
</feature>
<evidence type="ECO:0000256" key="16">
    <source>
        <dbReference type="PIRSR" id="PIRSR037595-2"/>
    </source>
</evidence>
<dbReference type="GO" id="GO:0071723">
    <property type="term" value="F:lipopeptide binding"/>
    <property type="evidence" value="ECO:0007669"/>
    <property type="project" value="TreeGrafter"/>
</dbReference>
<dbReference type="PROSITE" id="PS51450">
    <property type="entry name" value="LRR"/>
    <property type="match status" value="4"/>
</dbReference>
<dbReference type="InterPro" id="IPR001611">
    <property type="entry name" value="Leu-rich_rpt"/>
</dbReference>
<feature type="region of interest" description="Disordered" evidence="17">
    <location>
        <begin position="779"/>
        <end position="799"/>
    </location>
</feature>
<keyword evidence="10" id="KW-0520">NAD</keyword>
<protein>
    <recommendedName>
        <fullName evidence="20">TIR domain-containing protein</fullName>
    </recommendedName>
</protein>
<evidence type="ECO:0000256" key="3">
    <source>
        <dbReference type="ARBA" id="ARBA00022588"/>
    </source>
</evidence>
<dbReference type="GO" id="GO:0004888">
    <property type="term" value="F:transmembrane signaling receptor activity"/>
    <property type="evidence" value="ECO:0007669"/>
    <property type="project" value="InterPro"/>
</dbReference>
<dbReference type="FunFam" id="3.80.10.10:FF:000046">
    <property type="entry name" value="Toll-like receptor 2"/>
    <property type="match status" value="1"/>
</dbReference>
<dbReference type="GO" id="GO:0035663">
    <property type="term" value="F:Toll-like receptor 2 binding"/>
    <property type="evidence" value="ECO:0007669"/>
    <property type="project" value="TreeGrafter"/>
</dbReference>
<evidence type="ECO:0000256" key="12">
    <source>
        <dbReference type="ARBA" id="ARBA00023170"/>
    </source>
</evidence>
<dbReference type="InterPro" id="IPR000157">
    <property type="entry name" value="TIR_dom"/>
</dbReference>
<evidence type="ECO:0000313" key="21">
    <source>
        <dbReference type="Ensembl" id="ENSLLEP00000001509.1"/>
    </source>
</evidence>
<keyword evidence="12 15" id="KW-0675">Receptor</keyword>
<evidence type="ECO:0000256" key="18">
    <source>
        <dbReference type="SAM" id="Phobius"/>
    </source>
</evidence>
<keyword evidence="3 15" id="KW-0399">Innate immunity</keyword>
<dbReference type="InterPro" id="IPR032675">
    <property type="entry name" value="LRR_dom_sf"/>
</dbReference>
<keyword evidence="13" id="KW-0325">Glycoprotein</keyword>
<proteinExistence type="inferred from homology"/>
<evidence type="ECO:0000256" key="15">
    <source>
        <dbReference type="PIRNR" id="PIRNR037595"/>
    </source>
</evidence>
<dbReference type="Gene3D" id="3.80.10.10">
    <property type="entry name" value="Ribonuclease Inhibitor"/>
    <property type="match status" value="1"/>
</dbReference>
<dbReference type="GO" id="GO:0005886">
    <property type="term" value="C:plasma membrane"/>
    <property type="evidence" value="ECO:0007669"/>
    <property type="project" value="TreeGrafter"/>
</dbReference>
<comment type="subcellular location">
    <subcellularLocation>
        <location evidence="1">Membrane</location>
        <topology evidence="1">Single-pass type I membrane protein</topology>
    </subcellularLocation>
</comment>
<keyword evidence="22" id="KW-1185">Reference proteome</keyword>
<evidence type="ECO:0000313" key="22">
    <source>
        <dbReference type="Proteomes" id="UP000694569"/>
    </source>
</evidence>
<keyword evidence="9 18" id="KW-1133">Transmembrane helix</keyword>
<keyword evidence="16" id="KW-1015">Disulfide bond</keyword>
<keyword evidence="11 18" id="KW-0472">Membrane</keyword>
<dbReference type="GeneTree" id="ENSGT00940000162201"/>
<evidence type="ECO:0000256" key="8">
    <source>
        <dbReference type="ARBA" id="ARBA00022859"/>
    </source>
</evidence>
<feature type="disulfide bond" evidence="16">
    <location>
        <begin position="413"/>
        <end position="436"/>
    </location>
</feature>
<keyword evidence="14 15" id="KW-0395">Inflammatory response</keyword>